<protein>
    <recommendedName>
        <fullName evidence="1">Aminoglycoside phosphotransferase domain-containing protein</fullName>
    </recommendedName>
</protein>
<dbReference type="KEGG" id="pbj:VN24_22490"/>
<dbReference type="AlphaFoldDB" id="A0A0D5NNE2"/>
<dbReference type="Gene3D" id="3.30.200.150">
    <property type="match status" value="1"/>
</dbReference>
<name>A0A0D5NNE2_9BACL</name>
<dbReference type="PATRIC" id="fig|1126833.4.peg.4944"/>
<dbReference type="Pfam" id="PF01636">
    <property type="entry name" value="APH"/>
    <property type="match status" value="1"/>
</dbReference>
<dbReference type="OrthoDB" id="2568768at2"/>
<accession>A0A0D5NNE2</accession>
<dbReference type="EMBL" id="CP011058">
    <property type="protein sequence ID" value="AJY76824.1"/>
    <property type="molecule type" value="Genomic_DNA"/>
</dbReference>
<dbReference type="InterPro" id="IPR011009">
    <property type="entry name" value="Kinase-like_dom_sf"/>
</dbReference>
<reference evidence="2" key="1">
    <citation type="journal article" date="2015" name="J. Biotechnol.">
        <title>Complete genome sequence of Paenibacillus beijingensis 7188(T) (=DSM 24997(T)), a novel rhizobacterium from jujube garden soil.</title>
        <authorList>
            <person name="Kwak Y."/>
            <person name="Shin J.H."/>
        </authorList>
    </citation>
    <scope>NUCLEOTIDE SEQUENCE [LARGE SCALE GENOMIC DNA]</scope>
    <source>
        <strain evidence="2">DSM 24997</strain>
    </source>
</reference>
<dbReference type="HOGENOM" id="CLU_905694_0_0_9"/>
<dbReference type="Gene3D" id="3.90.1200.10">
    <property type="match status" value="1"/>
</dbReference>
<organism evidence="2 3">
    <name type="scientific">Paenibacillus beijingensis</name>
    <dbReference type="NCBI Taxonomy" id="1126833"/>
    <lineage>
        <taxon>Bacteria</taxon>
        <taxon>Bacillati</taxon>
        <taxon>Bacillota</taxon>
        <taxon>Bacilli</taxon>
        <taxon>Bacillales</taxon>
        <taxon>Paenibacillaceae</taxon>
        <taxon>Paenibacillus</taxon>
    </lineage>
</organism>
<keyword evidence="3" id="KW-1185">Reference proteome</keyword>
<sequence>MGPNKPDISITTVQTVLQQHWGCPAQEVSAVGENGNFSTVYYFTMKGSEYVILFNQAEEGGYLREQYIADLLSTQGVRYPKMIGQGTVGRYRYCISERIPGNVLADCLPEQKVNMLSDLVQSITVMNQVRLPETTTGFGAVREDGNGDFPSWLDYIQTFFAEDQTGTFWENWHDLFHTTCLERDVFNECFGRLLTFSKYNAPYRHFVHNDCHAWNILSDGRRITGIIDSNPLYGDFLIDIATIEDAIPGRDVAEAFRIHAEQIGKPIHNFEARLTGARYFKGLDGMRFYAKMGYTDAYAELRDSLLALPTEF</sequence>
<gene>
    <name evidence="2" type="ORF">VN24_22490</name>
</gene>
<evidence type="ECO:0000313" key="2">
    <source>
        <dbReference type="EMBL" id="AJY76824.1"/>
    </source>
</evidence>
<dbReference type="InterPro" id="IPR002575">
    <property type="entry name" value="Aminoglycoside_PTrfase"/>
</dbReference>
<evidence type="ECO:0000313" key="3">
    <source>
        <dbReference type="Proteomes" id="UP000032633"/>
    </source>
</evidence>
<dbReference type="SUPFAM" id="SSF56112">
    <property type="entry name" value="Protein kinase-like (PK-like)"/>
    <property type="match status" value="1"/>
</dbReference>
<dbReference type="RefSeq" id="WP_045672249.1">
    <property type="nucleotide sequence ID" value="NZ_CP011058.1"/>
</dbReference>
<feature type="domain" description="Aminoglycoside phosphotransferase" evidence="1">
    <location>
        <begin position="38"/>
        <end position="243"/>
    </location>
</feature>
<proteinExistence type="predicted"/>
<evidence type="ECO:0000259" key="1">
    <source>
        <dbReference type="Pfam" id="PF01636"/>
    </source>
</evidence>
<dbReference type="Proteomes" id="UP000032633">
    <property type="component" value="Chromosome"/>
</dbReference>